<proteinExistence type="predicted"/>
<dbReference type="AlphaFoldDB" id="X6LGP3"/>
<evidence type="ECO:0000256" key="1">
    <source>
        <dbReference type="SAM" id="MobiDB-lite"/>
    </source>
</evidence>
<feature type="compositionally biased region" description="Low complexity" evidence="1">
    <location>
        <begin position="107"/>
        <end position="123"/>
    </location>
</feature>
<gene>
    <name evidence="2" type="ORF">RFI_36277</name>
</gene>
<evidence type="ECO:0008006" key="4">
    <source>
        <dbReference type="Google" id="ProtNLM"/>
    </source>
</evidence>
<sequence>QRGAGQKEGRYVIVCDNKYIMRNNIDFDISDGFGRTPLHWVAHHCLVHILQTVLQCITEKHILLLQTTQNINTTIAIITTTTTTTTFATASTHINSNDDDTETKVPTTTIATDSSDTSPQTCK</sequence>
<evidence type="ECO:0000313" key="2">
    <source>
        <dbReference type="EMBL" id="ETO01163.1"/>
    </source>
</evidence>
<dbReference type="SUPFAM" id="SSF48403">
    <property type="entry name" value="Ankyrin repeat"/>
    <property type="match status" value="1"/>
</dbReference>
<protein>
    <recommendedName>
        <fullName evidence="4">Ankyrin repeat-containing protein</fullName>
    </recommendedName>
</protein>
<feature type="non-terminal residue" evidence="2">
    <location>
        <position position="1"/>
    </location>
</feature>
<accession>X6LGP3</accession>
<name>X6LGP3_RETFI</name>
<dbReference type="EMBL" id="ASPP01039033">
    <property type="protein sequence ID" value="ETO01163.1"/>
    <property type="molecule type" value="Genomic_DNA"/>
</dbReference>
<dbReference type="Gene3D" id="1.25.40.20">
    <property type="entry name" value="Ankyrin repeat-containing domain"/>
    <property type="match status" value="1"/>
</dbReference>
<comment type="caution">
    <text evidence="2">The sequence shown here is derived from an EMBL/GenBank/DDBJ whole genome shotgun (WGS) entry which is preliminary data.</text>
</comment>
<dbReference type="Proteomes" id="UP000023152">
    <property type="component" value="Unassembled WGS sequence"/>
</dbReference>
<evidence type="ECO:0000313" key="3">
    <source>
        <dbReference type="Proteomes" id="UP000023152"/>
    </source>
</evidence>
<organism evidence="2 3">
    <name type="scientific">Reticulomyxa filosa</name>
    <dbReference type="NCBI Taxonomy" id="46433"/>
    <lineage>
        <taxon>Eukaryota</taxon>
        <taxon>Sar</taxon>
        <taxon>Rhizaria</taxon>
        <taxon>Retaria</taxon>
        <taxon>Foraminifera</taxon>
        <taxon>Monothalamids</taxon>
        <taxon>Reticulomyxidae</taxon>
        <taxon>Reticulomyxa</taxon>
    </lineage>
</organism>
<reference evidence="2 3" key="1">
    <citation type="journal article" date="2013" name="Curr. Biol.">
        <title>The Genome of the Foraminiferan Reticulomyxa filosa.</title>
        <authorList>
            <person name="Glockner G."/>
            <person name="Hulsmann N."/>
            <person name="Schleicher M."/>
            <person name="Noegel A.A."/>
            <person name="Eichinger L."/>
            <person name="Gallinger C."/>
            <person name="Pawlowski J."/>
            <person name="Sierra R."/>
            <person name="Euteneuer U."/>
            <person name="Pillet L."/>
            <person name="Moustafa A."/>
            <person name="Platzer M."/>
            <person name="Groth M."/>
            <person name="Szafranski K."/>
            <person name="Schliwa M."/>
        </authorList>
    </citation>
    <scope>NUCLEOTIDE SEQUENCE [LARGE SCALE GENOMIC DNA]</scope>
</reference>
<keyword evidence="3" id="KW-1185">Reference proteome</keyword>
<dbReference type="InterPro" id="IPR036770">
    <property type="entry name" value="Ankyrin_rpt-contain_sf"/>
</dbReference>
<feature type="region of interest" description="Disordered" evidence="1">
    <location>
        <begin position="93"/>
        <end position="123"/>
    </location>
</feature>